<evidence type="ECO:0000313" key="3">
    <source>
        <dbReference type="Proteomes" id="UP000054559"/>
    </source>
</evidence>
<feature type="region of interest" description="Disordered" evidence="1">
    <location>
        <begin position="48"/>
        <end position="82"/>
    </location>
</feature>
<organism evidence="2 3">
    <name type="scientific">Coccidioides immitis RMSCC 3703</name>
    <dbReference type="NCBI Taxonomy" id="454286"/>
    <lineage>
        <taxon>Eukaryota</taxon>
        <taxon>Fungi</taxon>
        <taxon>Dikarya</taxon>
        <taxon>Ascomycota</taxon>
        <taxon>Pezizomycotina</taxon>
        <taxon>Eurotiomycetes</taxon>
        <taxon>Eurotiomycetidae</taxon>
        <taxon>Onygenales</taxon>
        <taxon>Onygenaceae</taxon>
        <taxon>Coccidioides</taxon>
    </lineage>
</organism>
<dbReference type="AlphaFoldDB" id="A0A0J8U4K5"/>
<sequence length="110" mass="11871">MDSITKGSREQIACESQSKKVRSKGLICYSFKGIKCWQLQCGIADGKVCSSGEDEEEEEDCKKRGGRGGEGREGRGKEKGEAQFTLAGPAGVALCWSAAAAHHDFWRAVT</sequence>
<name>A0A0J8U4K5_COCIT</name>
<dbReference type="Proteomes" id="UP000054559">
    <property type="component" value="Unassembled WGS sequence"/>
</dbReference>
<feature type="compositionally biased region" description="Basic and acidic residues" evidence="1">
    <location>
        <begin position="60"/>
        <end position="81"/>
    </location>
</feature>
<evidence type="ECO:0000256" key="1">
    <source>
        <dbReference type="SAM" id="MobiDB-lite"/>
    </source>
</evidence>
<evidence type="ECO:0000313" key="2">
    <source>
        <dbReference type="EMBL" id="KMU81817.1"/>
    </source>
</evidence>
<dbReference type="EMBL" id="DS268126">
    <property type="protein sequence ID" value="KMU81817.1"/>
    <property type="molecule type" value="Genomic_DNA"/>
</dbReference>
<accession>A0A0J8U4K5</accession>
<gene>
    <name evidence="2" type="ORF">CISG_02833</name>
</gene>
<proteinExistence type="predicted"/>
<protein>
    <submittedName>
        <fullName evidence="2">Uncharacterized protein</fullName>
    </submittedName>
</protein>
<reference evidence="3" key="1">
    <citation type="journal article" date="2010" name="Genome Res.">
        <title>Population genomic sequencing of Coccidioides fungi reveals recent hybridization and transposon control.</title>
        <authorList>
            <person name="Neafsey D.E."/>
            <person name="Barker B.M."/>
            <person name="Sharpton T.J."/>
            <person name="Stajich J.E."/>
            <person name="Park D.J."/>
            <person name="Whiston E."/>
            <person name="Hung C.-Y."/>
            <person name="McMahan C."/>
            <person name="White J."/>
            <person name="Sykes S."/>
            <person name="Heiman D."/>
            <person name="Young S."/>
            <person name="Zeng Q."/>
            <person name="Abouelleil A."/>
            <person name="Aftuck L."/>
            <person name="Bessette D."/>
            <person name="Brown A."/>
            <person name="FitzGerald M."/>
            <person name="Lui A."/>
            <person name="Macdonald J.P."/>
            <person name="Priest M."/>
            <person name="Orbach M.J."/>
            <person name="Galgiani J.N."/>
            <person name="Kirkland T.N."/>
            <person name="Cole G.T."/>
            <person name="Birren B.W."/>
            <person name="Henn M.R."/>
            <person name="Taylor J.W."/>
            <person name="Rounsley S.D."/>
        </authorList>
    </citation>
    <scope>NUCLEOTIDE SEQUENCE [LARGE SCALE GENOMIC DNA]</scope>
    <source>
        <strain evidence="3">RMSCC 3703</strain>
    </source>
</reference>